<name>A0ABN9WL32_9DINO</name>
<feature type="compositionally biased region" description="Pro residues" evidence="1">
    <location>
        <begin position="342"/>
        <end position="360"/>
    </location>
</feature>
<protein>
    <recommendedName>
        <fullName evidence="4">RanBP2-type domain-containing protein</fullName>
    </recommendedName>
</protein>
<proteinExistence type="predicted"/>
<dbReference type="Proteomes" id="UP001189429">
    <property type="component" value="Unassembled WGS sequence"/>
</dbReference>
<evidence type="ECO:0000313" key="2">
    <source>
        <dbReference type="EMBL" id="CAK0887291.1"/>
    </source>
</evidence>
<feature type="region of interest" description="Disordered" evidence="1">
    <location>
        <begin position="313"/>
        <end position="362"/>
    </location>
</feature>
<gene>
    <name evidence="2" type="ORF">PCOR1329_LOCUS68389</name>
</gene>
<evidence type="ECO:0000313" key="3">
    <source>
        <dbReference type="Proteomes" id="UP001189429"/>
    </source>
</evidence>
<reference evidence="2" key="1">
    <citation type="submission" date="2023-10" db="EMBL/GenBank/DDBJ databases">
        <authorList>
            <person name="Chen Y."/>
            <person name="Shah S."/>
            <person name="Dougan E. K."/>
            <person name="Thang M."/>
            <person name="Chan C."/>
        </authorList>
    </citation>
    <scope>NUCLEOTIDE SEQUENCE [LARGE SCALE GENOMIC DNA]</scope>
</reference>
<sequence>MSGGGAPGSSSGLDPAVEEVILLEQLEEHGDVAESDFELELLRHQLDLRAQAGATVEWVTPAVEEAGGGAYIDAGSQLPGVYAAGGGAGDARPVGAPEAGRPSSSRPSIREDPLTIVVRSFLDVAVRRQWISADLGEDVASFRMRDLYGIGAESEVFATRKVRGGAESGDSSVGPDSPLGWVCGQCRSWNRCGLECHLCGAANPDMDLDSSESDEASDIVAEIDAAGGADEELIDPPSVEAAPGPFFVGVLDQNGTFWTEPLGGGAGGGGGEVRVRTGAVLPEILSQEATPINGHYTSAALSLAERAAADDALIDDGGPSLPGDDEDDPAQSSGGDSRGEGSPPPAASGGPASPPSPRYIPFPGVSEAEVAYRMRAQNLDRETATAIVADGAFFWCGFCGLMGDSQDEACGMCRRRYPISAETPSPPASDVGEARMILMAPLNQGIPEQEPGADAGVIVEEGFGLALNGHPAAVPRPGRRMLHVAQLIDGNEVNPSDVVEDAASPLGQRAAFRELLRGRAVYDSEPGGHNLASFSNVAAVSLPDSLEGAPLVHEVVGPAASQCLEQNYERMLRPLSDTLERGESLPPITPYWDPVLSRSRRKFLRLMRALFRIGLVALLPAGSSRERVGMFFVKKTGKSKSRPGVFSFSEGESVEKDQEALEGSGVCHYIYVDNLGILTCDPAHAASILSDAASRFESAGLVTHEHEVSVTSSKEVLLGHLTFCALINRSMMSVFRSIYAFIGKYYATPMPLWDTARQEMLAAASLLFLMDASWSLPWAPNVVATDASEEGFGATVSTWDPRDVATVGGIMEKGRFRRLPGVSARSRFFGTLEDLESDLGDDDLDRPYDVDTGFPGAPHRLLSEARWSTLLAGPWRYFDEGIFTLEARALVLGFQALASEYQVRNARLLFLVDNMGLNMLAHTLILALFAIPLLFTDRPNVTLNPPAPVLATEPNVSDNADGEAPRFPTIQAAEAGEPAVRPRRGPGGVPGRLLRRPDFRFLKDAGCKGRGGLQHVGSLTPPGLSSYMTTPAAPRSRARHRGTSCGGPSASWTCSGFAPASRTRRVFVLNMGIYKHKARVFNFFFNSYPRQFMAWDTSRRRLHPLFLGKLSDAAIVAAGKYCIWARIKSRKRWKADLRALVYCSTSLVKHTSEQQLIVSSASHGCKREPPPGPPLCDQIDPSASGLPDILSSAPKNRRLTSLTFLGVQAEWVAQQVDASVSDALDLTLLKNIQLLCSEAKARKLVAAMIAI</sequence>
<evidence type="ECO:0008006" key="4">
    <source>
        <dbReference type="Google" id="ProtNLM"/>
    </source>
</evidence>
<comment type="caution">
    <text evidence="2">The sequence shown here is derived from an EMBL/GenBank/DDBJ whole genome shotgun (WGS) entry which is preliminary data.</text>
</comment>
<keyword evidence="3" id="KW-1185">Reference proteome</keyword>
<dbReference type="EMBL" id="CAUYUJ010018920">
    <property type="protein sequence ID" value="CAK0887291.1"/>
    <property type="molecule type" value="Genomic_DNA"/>
</dbReference>
<organism evidence="2 3">
    <name type="scientific">Prorocentrum cordatum</name>
    <dbReference type="NCBI Taxonomy" id="2364126"/>
    <lineage>
        <taxon>Eukaryota</taxon>
        <taxon>Sar</taxon>
        <taxon>Alveolata</taxon>
        <taxon>Dinophyceae</taxon>
        <taxon>Prorocentrales</taxon>
        <taxon>Prorocentraceae</taxon>
        <taxon>Prorocentrum</taxon>
    </lineage>
</organism>
<accession>A0ABN9WL32</accession>
<feature type="non-terminal residue" evidence="2">
    <location>
        <position position="1251"/>
    </location>
</feature>
<evidence type="ECO:0000256" key="1">
    <source>
        <dbReference type="SAM" id="MobiDB-lite"/>
    </source>
</evidence>
<feature type="region of interest" description="Disordered" evidence="1">
    <location>
        <begin position="89"/>
        <end position="109"/>
    </location>
</feature>